<dbReference type="SMART" id="SM00388">
    <property type="entry name" value="HisKA"/>
    <property type="match status" value="1"/>
</dbReference>
<accession>A0A9W6QYA3</accession>
<comment type="catalytic activity">
    <reaction evidence="1">
        <text>ATP + protein L-histidine = ADP + protein N-phospho-L-histidine.</text>
        <dbReference type="EC" id="2.7.13.3"/>
    </reaction>
</comment>
<dbReference type="InterPro" id="IPR005467">
    <property type="entry name" value="His_kinase_dom"/>
</dbReference>
<dbReference type="SMART" id="SM00387">
    <property type="entry name" value="HATPase_c"/>
    <property type="match status" value="1"/>
</dbReference>
<dbReference type="SMART" id="SM00304">
    <property type="entry name" value="HAMP"/>
    <property type="match status" value="1"/>
</dbReference>
<dbReference type="SUPFAM" id="SSF55874">
    <property type="entry name" value="ATPase domain of HSP90 chaperone/DNA topoisomerase II/histidine kinase"/>
    <property type="match status" value="1"/>
</dbReference>
<dbReference type="InterPro" id="IPR004358">
    <property type="entry name" value="Sig_transdc_His_kin-like_C"/>
</dbReference>
<dbReference type="Pfam" id="PF02518">
    <property type="entry name" value="HATPase_c"/>
    <property type="match status" value="1"/>
</dbReference>
<comment type="caution">
    <text evidence="15">The sequence shown here is derived from an EMBL/GenBank/DDBJ whole genome shotgun (WGS) entry which is preliminary data.</text>
</comment>
<dbReference type="InterPro" id="IPR003661">
    <property type="entry name" value="HisK_dim/P_dom"/>
</dbReference>
<dbReference type="Gene3D" id="3.30.565.10">
    <property type="entry name" value="Histidine kinase-like ATPase, C-terminal domain"/>
    <property type="match status" value="1"/>
</dbReference>
<keyword evidence="16" id="KW-1185">Reference proteome</keyword>
<dbReference type="Gene3D" id="1.10.287.130">
    <property type="match status" value="1"/>
</dbReference>
<evidence type="ECO:0000313" key="15">
    <source>
        <dbReference type="EMBL" id="GLY64195.1"/>
    </source>
</evidence>
<dbReference type="InterPro" id="IPR003594">
    <property type="entry name" value="HATPase_dom"/>
</dbReference>
<keyword evidence="6 12" id="KW-0812">Transmembrane</keyword>
<keyword evidence="9" id="KW-0902">Two-component regulatory system</keyword>
<dbReference type="SUPFAM" id="SSF47384">
    <property type="entry name" value="Homodimeric domain of signal transducing histidine kinase"/>
    <property type="match status" value="1"/>
</dbReference>
<dbReference type="Proteomes" id="UP001165136">
    <property type="component" value="Unassembled WGS sequence"/>
</dbReference>
<dbReference type="InterPro" id="IPR003660">
    <property type="entry name" value="HAMP_dom"/>
</dbReference>
<evidence type="ECO:0000256" key="1">
    <source>
        <dbReference type="ARBA" id="ARBA00000085"/>
    </source>
</evidence>
<comment type="subcellular location">
    <subcellularLocation>
        <location evidence="2">Cell membrane</location>
    </subcellularLocation>
</comment>
<evidence type="ECO:0000256" key="10">
    <source>
        <dbReference type="ARBA" id="ARBA00023136"/>
    </source>
</evidence>
<evidence type="ECO:0000256" key="5">
    <source>
        <dbReference type="ARBA" id="ARBA00022679"/>
    </source>
</evidence>
<evidence type="ECO:0000256" key="2">
    <source>
        <dbReference type="ARBA" id="ARBA00004236"/>
    </source>
</evidence>
<dbReference type="CDD" id="cd00075">
    <property type="entry name" value="HATPase"/>
    <property type="match status" value="1"/>
</dbReference>
<keyword evidence="4" id="KW-0597">Phosphoprotein</keyword>
<evidence type="ECO:0000259" key="13">
    <source>
        <dbReference type="PROSITE" id="PS50109"/>
    </source>
</evidence>
<keyword evidence="8 12" id="KW-1133">Transmembrane helix</keyword>
<dbReference type="InterPro" id="IPR036890">
    <property type="entry name" value="HATPase_C_sf"/>
</dbReference>
<dbReference type="AlphaFoldDB" id="A0A9W6QYA3"/>
<dbReference type="Pfam" id="PF00672">
    <property type="entry name" value="HAMP"/>
    <property type="match status" value="1"/>
</dbReference>
<dbReference type="EC" id="2.7.13.3" evidence="3"/>
<evidence type="ECO:0000256" key="6">
    <source>
        <dbReference type="ARBA" id="ARBA00022692"/>
    </source>
</evidence>
<organism evidence="15 16">
    <name type="scientific">Amycolatopsis taiwanensis</name>
    <dbReference type="NCBI Taxonomy" id="342230"/>
    <lineage>
        <taxon>Bacteria</taxon>
        <taxon>Bacillati</taxon>
        <taxon>Actinomycetota</taxon>
        <taxon>Actinomycetes</taxon>
        <taxon>Pseudonocardiales</taxon>
        <taxon>Pseudonocardiaceae</taxon>
        <taxon>Amycolatopsis</taxon>
    </lineage>
</organism>
<evidence type="ECO:0000256" key="3">
    <source>
        <dbReference type="ARBA" id="ARBA00012438"/>
    </source>
</evidence>
<name>A0A9W6QYA3_9PSEU</name>
<dbReference type="CDD" id="cd00082">
    <property type="entry name" value="HisKA"/>
    <property type="match status" value="1"/>
</dbReference>
<dbReference type="GO" id="GO:0005886">
    <property type="term" value="C:plasma membrane"/>
    <property type="evidence" value="ECO:0007669"/>
    <property type="project" value="UniProtKB-SubCell"/>
</dbReference>
<feature type="region of interest" description="Disordered" evidence="11">
    <location>
        <begin position="1"/>
        <end position="27"/>
    </location>
</feature>
<feature type="transmembrane region" description="Helical" evidence="12">
    <location>
        <begin position="35"/>
        <end position="58"/>
    </location>
</feature>
<dbReference type="Gene3D" id="6.10.340.10">
    <property type="match status" value="1"/>
</dbReference>
<gene>
    <name evidence="15" type="primary">mprB</name>
    <name evidence="15" type="ORF">Atai01_08140</name>
</gene>
<dbReference type="PRINTS" id="PR00344">
    <property type="entry name" value="BCTRLSENSOR"/>
</dbReference>
<feature type="transmembrane region" description="Helical" evidence="12">
    <location>
        <begin position="179"/>
        <end position="202"/>
    </location>
</feature>
<evidence type="ECO:0000256" key="8">
    <source>
        <dbReference type="ARBA" id="ARBA00022989"/>
    </source>
</evidence>
<feature type="domain" description="Histidine kinase" evidence="13">
    <location>
        <begin position="263"/>
        <end position="480"/>
    </location>
</feature>
<evidence type="ECO:0000313" key="16">
    <source>
        <dbReference type="Proteomes" id="UP001165136"/>
    </source>
</evidence>
<dbReference type="InterPro" id="IPR050428">
    <property type="entry name" value="TCS_sensor_his_kinase"/>
</dbReference>
<proteinExistence type="predicted"/>
<keyword evidence="7 15" id="KW-0418">Kinase</keyword>
<dbReference type="CDD" id="cd06225">
    <property type="entry name" value="HAMP"/>
    <property type="match status" value="1"/>
</dbReference>
<dbReference type="PROSITE" id="PS50885">
    <property type="entry name" value="HAMP"/>
    <property type="match status" value="1"/>
</dbReference>
<evidence type="ECO:0000256" key="11">
    <source>
        <dbReference type="SAM" id="MobiDB-lite"/>
    </source>
</evidence>
<evidence type="ECO:0000256" key="12">
    <source>
        <dbReference type="SAM" id="Phobius"/>
    </source>
</evidence>
<evidence type="ECO:0000256" key="7">
    <source>
        <dbReference type="ARBA" id="ARBA00022777"/>
    </source>
</evidence>
<sequence length="481" mass="51123">MSHVLTGEPTAAAHENPSGGRRNSTKRQISLRTRVSMLAAACVAVVMALVSIGAYLTVDLNLYKQVDDNLLQRATGVLNDPLVLNSGGMRVPTYVTQLFDMRFDLVREDGDSVLQPSALTANRPPIGLDERAVASGASKLSLRTVAGYRVLAVPYQYAPGVAFVLAQPLDATQQTLSQLALVLGLIGGGGILIAALAGTAVARTGLRPVERLTHATERVARTGDLRPIPVSGDDELARLTHSFNTMLGTVAEAQERQRQLVADAGHELRTPLTSLRTNLELLLAASRSDAPNLSENDRAEIEADIKAQLDELTQLIGDLVDLAQQDAQDAAVFEQVELVDVVEHALDRARRRATEIEFSVSLQPWVLNADPSALERAVLNLLDNAVKFSPPGSTVRVQMYPLGDGTAVIEVADSGPGIADADLPKVFDRFYRSSEARTLPGSGLGLAIVKQAVERSGGTVHAGRAPEGGALMTIRLPGSPG</sequence>
<keyword evidence="10 12" id="KW-0472">Membrane</keyword>
<evidence type="ECO:0000259" key="14">
    <source>
        <dbReference type="PROSITE" id="PS50885"/>
    </source>
</evidence>
<dbReference type="EMBL" id="BSTI01000002">
    <property type="protein sequence ID" value="GLY64195.1"/>
    <property type="molecule type" value="Genomic_DNA"/>
</dbReference>
<evidence type="ECO:0000256" key="4">
    <source>
        <dbReference type="ARBA" id="ARBA00022553"/>
    </source>
</evidence>
<evidence type="ECO:0000256" key="9">
    <source>
        <dbReference type="ARBA" id="ARBA00023012"/>
    </source>
</evidence>
<dbReference type="PROSITE" id="PS50109">
    <property type="entry name" value="HIS_KIN"/>
    <property type="match status" value="1"/>
</dbReference>
<feature type="domain" description="HAMP" evidence="14">
    <location>
        <begin position="203"/>
        <end position="255"/>
    </location>
</feature>
<dbReference type="PANTHER" id="PTHR45436">
    <property type="entry name" value="SENSOR HISTIDINE KINASE YKOH"/>
    <property type="match status" value="1"/>
</dbReference>
<dbReference type="SUPFAM" id="SSF158472">
    <property type="entry name" value="HAMP domain-like"/>
    <property type="match status" value="1"/>
</dbReference>
<dbReference type="GO" id="GO:0000155">
    <property type="term" value="F:phosphorelay sensor kinase activity"/>
    <property type="evidence" value="ECO:0007669"/>
    <property type="project" value="InterPro"/>
</dbReference>
<keyword evidence="5" id="KW-0808">Transferase</keyword>
<protein>
    <recommendedName>
        <fullName evidence="3">histidine kinase</fullName>
        <ecNumber evidence="3">2.7.13.3</ecNumber>
    </recommendedName>
</protein>
<reference evidence="15" key="1">
    <citation type="submission" date="2023-03" db="EMBL/GenBank/DDBJ databases">
        <title>Amycolatopsis taiwanensis NBRC 103393.</title>
        <authorList>
            <person name="Ichikawa N."/>
            <person name="Sato H."/>
            <person name="Tonouchi N."/>
        </authorList>
    </citation>
    <scope>NUCLEOTIDE SEQUENCE</scope>
    <source>
        <strain evidence="15">NBRC 103393</strain>
    </source>
</reference>
<dbReference type="InterPro" id="IPR036097">
    <property type="entry name" value="HisK_dim/P_sf"/>
</dbReference>
<dbReference type="Pfam" id="PF00512">
    <property type="entry name" value="HisKA"/>
    <property type="match status" value="1"/>
</dbReference>
<dbReference type="PANTHER" id="PTHR45436:SF5">
    <property type="entry name" value="SENSOR HISTIDINE KINASE TRCS"/>
    <property type="match status" value="1"/>
</dbReference>